<feature type="region of interest" description="Disordered" evidence="1">
    <location>
        <begin position="282"/>
        <end position="310"/>
    </location>
</feature>
<protein>
    <recommendedName>
        <fullName evidence="4">Phytanoyl-CoA dioxygenase</fullName>
    </recommendedName>
</protein>
<comment type="caution">
    <text evidence="2">The sequence shown here is derived from an EMBL/GenBank/DDBJ whole genome shotgun (WGS) entry which is preliminary data.</text>
</comment>
<proteinExistence type="predicted"/>
<evidence type="ECO:0008006" key="4">
    <source>
        <dbReference type="Google" id="ProtNLM"/>
    </source>
</evidence>
<accession>A0A2P6NMQ6</accession>
<dbReference type="OrthoDB" id="14800at2759"/>
<dbReference type="EMBL" id="MDYQ01000048">
    <property type="protein sequence ID" value="PRP85247.1"/>
    <property type="molecule type" value="Genomic_DNA"/>
</dbReference>
<dbReference type="Gene3D" id="2.60.120.620">
    <property type="entry name" value="q2cbj1_9rhob like domain"/>
    <property type="match status" value="1"/>
</dbReference>
<feature type="compositionally biased region" description="Polar residues" evidence="1">
    <location>
        <begin position="1"/>
        <end position="28"/>
    </location>
</feature>
<dbReference type="Proteomes" id="UP000241769">
    <property type="component" value="Unassembled WGS sequence"/>
</dbReference>
<reference evidence="2 3" key="1">
    <citation type="journal article" date="2018" name="Genome Biol. Evol.">
        <title>Multiple Roots of Fruiting Body Formation in Amoebozoa.</title>
        <authorList>
            <person name="Hillmann F."/>
            <person name="Forbes G."/>
            <person name="Novohradska S."/>
            <person name="Ferling I."/>
            <person name="Riege K."/>
            <person name="Groth M."/>
            <person name="Westermann M."/>
            <person name="Marz M."/>
            <person name="Spaller T."/>
            <person name="Winckler T."/>
            <person name="Schaap P."/>
            <person name="Glockner G."/>
        </authorList>
    </citation>
    <scope>NUCLEOTIDE SEQUENCE [LARGE SCALE GENOMIC DNA]</scope>
    <source>
        <strain evidence="2 3">Jena</strain>
    </source>
</reference>
<dbReference type="AlphaFoldDB" id="A0A2P6NMQ6"/>
<dbReference type="PANTHER" id="PTHR31630">
    <property type="entry name" value="PHYTANOYL-COA DIOXYGENASE-RELATED-RELATED"/>
    <property type="match status" value="1"/>
</dbReference>
<dbReference type="PANTHER" id="PTHR31630:SF6">
    <property type="entry name" value="PHYTANOYL-COA DIOXYGENASE-RELATED"/>
    <property type="match status" value="1"/>
</dbReference>
<dbReference type="SUPFAM" id="SSF51197">
    <property type="entry name" value="Clavaminate synthase-like"/>
    <property type="match status" value="1"/>
</dbReference>
<evidence type="ECO:0000313" key="3">
    <source>
        <dbReference type="Proteomes" id="UP000241769"/>
    </source>
</evidence>
<gene>
    <name evidence="2" type="ORF">PROFUN_07017</name>
</gene>
<feature type="region of interest" description="Disordered" evidence="1">
    <location>
        <begin position="1"/>
        <end position="30"/>
    </location>
</feature>
<evidence type="ECO:0000313" key="2">
    <source>
        <dbReference type="EMBL" id="PRP85247.1"/>
    </source>
</evidence>
<keyword evidence="3" id="KW-1185">Reference proteome</keyword>
<name>A0A2P6NMQ6_9EUKA</name>
<organism evidence="2 3">
    <name type="scientific">Planoprotostelium fungivorum</name>
    <dbReference type="NCBI Taxonomy" id="1890364"/>
    <lineage>
        <taxon>Eukaryota</taxon>
        <taxon>Amoebozoa</taxon>
        <taxon>Evosea</taxon>
        <taxon>Variosea</taxon>
        <taxon>Cavosteliida</taxon>
        <taxon>Cavosteliaceae</taxon>
        <taxon>Planoprotostelium</taxon>
    </lineage>
</organism>
<evidence type="ECO:0000256" key="1">
    <source>
        <dbReference type="SAM" id="MobiDB-lite"/>
    </source>
</evidence>
<dbReference type="InParanoid" id="A0A2P6NMQ6"/>
<sequence length="345" mass="38824">MSRGQRTTTSKTLLSSIPSITPQPFQPNQKDDIREHLQNEGWAAVSVVTEDEAADLLSQFWDFIEDLGSGVLRHDPITWGPNQWPEQIRGILKRYGIGQAPFMWSLRTNENVLRVFADLWSCHPTDLLTSFDGACIYPVGAPGGPQGPFVLQEDELWPHRDQAPTRNDLLCVQGSVSLADNRGENDGGLLVWPRTHHIDWTRSDPKARFGREFYRIPSDCIPHRDARVIRVPAGTLLLWDSRTVHANRAPSSGGNTRCVAFICMLDGSSADTSTLMRRMEARTRGDTTSHWPFPFKVNGPGRAARGRADPEDIIKRRRERGDFEDSRDSEIMKSLIGGYLSHLDE</sequence>